<proteinExistence type="predicted"/>
<feature type="region of interest" description="Disordered" evidence="1">
    <location>
        <begin position="1"/>
        <end position="25"/>
    </location>
</feature>
<feature type="compositionally biased region" description="Basic and acidic residues" evidence="1">
    <location>
        <begin position="1"/>
        <end position="19"/>
    </location>
</feature>
<dbReference type="WBParaSite" id="ALUE_0001660601-mRNA-1">
    <property type="protein sequence ID" value="ALUE_0001660601-mRNA-1"/>
    <property type="gene ID" value="ALUE_0001660601"/>
</dbReference>
<accession>A0A0M3IEQ5</accession>
<evidence type="ECO:0000256" key="1">
    <source>
        <dbReference type="SAM" id="MobiDB-lite"/>
    </source>
</evidence>
<evidence type="ECO:0000313" key="2">
    <source>
        <dbReference type="Proteomes" id="UP000036681"/>
    </source>
</evidence>
<reference evidence="3" key="1">
    <citation type="submission" date="2017-02" db="UniProtKB">
        <authorList>
            <consortium name="WormBaseParasite"/>
        </authorList>
    </citation>
    <scope>IDENTIFICATION</scope>
</reference>
<keyword evidence="2" id="KW-1185">Reference proteome</keyword>
<name>A0A0M3IEQ5_ASCLU</name>
<dbReference type="Proteomes" id="UP000036681">
    <property type="component" value="Unplaced"/>
</dbReference>
<dbReference type="AlphaFoldDB" id="A0A0M3IEQ5"/>
<organism evidence="2 3">
    <name type="scientific">Ascaris lumbricoides</name>
    <name type="common">Giant roundworm</name>
    <dbReference type="NCBI Taxonomy" id="6252"/>
    <lineage>
        <taxon>Eukaryota</taxon>
        <taxon>Metazoa</taxon>
        <taxon>Ecdysozoa</taxon>
        <taxon>Nematoda</taxon>
        <taxon>Chromadorea</taxon>
        <taxon>Rhabditida</taxon>
        <taxon>Spirurina</taxon>
        <taxon>Ascaridomorpha</taxon>
        <taxon>Ascaridoidea</taxon>
        <taxon>Ascarididae</taxon>
        <taxon>Ascaris</taxon>
    </lineage>
</organism>
<evidence type="ECO:0000313" key="3">
    <source>
        <dbReference type="WBParaSite" id="ALUE_0001660601-mRNA-1"/>
    </source>
</evidence>
<protein>
    <submittedName>
        <fullName evidence="3">Uncharacterized protein</fullName>
    </submittedName>
</protein>
<sequence>MSARSDAEKENERKEKRVSVDSPSTLLSPASKVLHKKVYSPIHIVCFNHGLSAFPSS</sequence>